<sequence length="253" mass="27230">MKKALILSVVFSISCLVSFAQSILNPQVGTQDDGACKITKIETDKLYTAVTFEAVAGSDSAWVQLNKEIYIQTDVGNAHYNYVKSENIPMVPQPKHLFKKAGDKLEFKVYFQKIPPASKTIDVIERAGNGYDGSAYFNFYNVSLTESEITPKTIDGKIIGPGGGFGMPLPDGGGTGSDPFGGMGGIGGMYKNMMKGIMDAQISYYKEPGKMAELAKLNKQYFDALVKEGFTEDQALKLVAASGLGPKSGMGDK</sequence>
<dbReference type="EMBL" id="SOZE01000011">
    <property type="protein sequence ID" value="TFF37308.1"/>
    <property type="molecule type" value="Genomic_DNA"/>
</dbReference>
<keyword evidence="3" id="KW-1185">Reference proteome</keyword>
<dbReference type="Proteomes" id="UP000297540">
    <property type="component" value="Unassembled WGS sequence"/>
</dbReference>
<reference evidence="2 3" key="1">
    <citation type="journal article" date="2017" name="Int. J. Syst. Evol. Microbiol.">
        <title>Mucilaginibacterpsychrotolerans sp. nov., isolated from peatlands.</title>
        <authorList>
            <person name="Deng Y."/>
            <person name="Shen L."/>
            <person name="Xu B."/>
            <person name="Liu Y."/>
            <person name="Gu Z."/>
            <person name="Liu H."/>
            <person name="Zhou Y."/>
        </authorList>
    </citation>
    <scope>NUCLEOTIDE SEQUENCE [LARGE SCALE GENOMIC DNA]</scope>
    <source>
        <strain evidence="2 3">NH7-4</strain>
    </source>
</reference>
<dbReference type="OrthoDB" id="6388779at2"/>
<dbReference type="RefSeq" id="WP_133231221.1">
    <property type="nucleotide sequence ID" value="NZ_SOZE01000011.1"/>
</dbReference>
<evidence type="ECO:0000313" key="3">
    <source>
        <dbReference type="Proteomes" id="UP000297540"/>
    </source>
</evidence>
<evidence type="ECO:0000256" key="1">
    <source>
        <dbReference type="SAM" id="SignalP"/>
    </source>
</evidence>
<evidence type="ECO:0000313" key="2">
    <source>
        <dbReference type="EMBL" id="TFF37308.1"/>
    </source>
</evidence>
<gene>
    <name evidence="2" type="ORF">E2R66_12805</name>
</gene>
<feature type="chain" id="PRO_5021337005" description="DUF4384 domain-containing protein" evidence="1">
    <location>
        <begin position="21"/>
        <end position="253"/>
    </location>
</feature>
<organism evidence="2 3">
    <name type="scientific">Mucilaginibacter psychrotolerans</name>
    <dbReference type="NCBI Taxonomy" id="1524096"/>
    <lineage>
        <taxon>Bacteria</taxon>
        <taxon>Pseudomonadati</taxon>
        <taxon>Bacteroidota</taxon>
        <taxon>Sphingobacteriia</taxon>
        <taxon>Sphingobacteriales</taxon>
        <taxon>Sphingobacteriaceae</taxon>
        <taxon>Mucilaginibacter</taxon>
    </lineage>
</organism>
<feature type="signal peptide" evidence="1">
    <location>
        <begin position="1"/>
        <end position="20"/>
    </location>
</feature>
<name>A0A4Y8SEJ7_9SPHI</name>
<keyword evidence="1" id="KW-0732">Signal</keyword>
<evidence type="ECO:0008006" key="4">
    <source>
        <dbReference type="Google" id="ProtNLM"/>
    </source>
</evidence>
<accession>A0A4Y8SEJ7</accession>
<protein>
    <recommendedName>
        <fullName evidence="4">DUF4384 domain-containing protein</fullName>
    </recommendedName>
</protein>
<comment type="caution">
    <text evidence="2">The sequence shown here is derived from an EMBL/GenBank/DDBJ whole genome shotgun (WGS) entry which is preliminary data.</text>
</comment>
<dbReference type="PROSITE" id="PS51257">
    <property type="entry name" value="PROKAR_LIPOPROTEIN"/>
    <property type="match status" value="1"/>
</dbReference>
<dbReference type="AlphaFoldDB" id="A0A4Y8SEJ7"/>
<proteinExistence type="predicted"/>